<evidence type="ECO:0008006" key="4">
    <source>
        <dbReference type="Google" id="ProtNLM"/>
    </source>
</evidence>
<name>A0A2P4YW60_9CRYT</name>
<proteinExistence type="predicted"/>
<gene>
    <name evidence="2" type="ORF">CmeUKMEL1_00425</name>
</gene>
<organism evidence="2 3">
    <name type="scientific">Cryptosporidium meleagridis</name>
    <dbReference type="NCBI Taxonomy" id="93969"/>
    <lineage>
        <taxon>Eukaryota</taxon>
        <taxon>Sar</taxon>
        <taxon>Alveolata</taxon>
        <taxon>Apicomplexa</taxon>
        <taxon>Conoidasida</taxon>
        <taxon>Coccidia</taxon>
        <taxon>Eucoccidiorida</taxon>
        <taxon>Eimeriorina</taxon>
        <taxon>Cryptosporidiidae</taxon>
        <taxon>Cryptosporidium</taxon>
    </lineage>
</organism>
<dbReference type="Proteomes" id="UP000236928">
    <property type="component" value="Unassembled WGS sequence"/>
</dbReference>
<accession>A0A2P4YW60</accession>
<dbReference type="AlphaFoldDB" id="A0A2P4YW60"/>
<keyword evidence="1" id="KW-0732">Signal</keyword>
<comment type="caution">
    <text evidence="2">The sequence shown here is derived from an EMBL/GenBank/DDBJ whole genome shotgun (WGS) entry which is preliminary data.</text>
</comment>
<evidence type="ECO:0000256" key="1">
    <source>
        <dbReference type="SAM" id="SignalP"/>
    </source>
</evidence>
<evidence type="ECO:0000313" key="2">
    <source>
        <dbReference type="EMBL" id="POM82044.1"/>
    </source>
</evidence>
<reference evidence="2 3" key="1">
    <citation type="submission" date="2014-04" db="EMBL/GenBank/DDBJ databases">
        <title>Comparative Genomics of Cryptosporidium Species.</title>
        <authorList>
            <person name="Silva J.C."/>
            <person name="Su Q."/>
            <person name="Chalmers R."/>
            <person name="Chibucos M.C."/>
            <person name="Elwin K."/>
            <person name="Godinez A."/>
            <person name="Guo F."/>
            <person name="Huynh K."/>
            <person name="Orvis J."/>
            <person name="Ott S."/>
            <person name="Sadzewicz L."/>
            <person name="Sengamalay N."/>
            <person name="Shetty A."/>
            <person name="Sun M."/>
            <person name="Tallon L."/>
            <person name="Xiao L."/>
            <person name="Zhang H."/>
            <person name="Fraser C.M."/>
            <person name="Zhu G."/>
            <person name="Kissinger J."/>
            <person name="Widmer G."/>
        </authorList>
    </citation>
    <scope>NUCLEOTIDE SEQUENCE [LARGE SCALE GENOMIC DNA]</scope>
    <source>
        <strain evidence="2 3">UKMEL1</strain>
    </source>
</reference>
<protein>
    <recommendedName>
        <fullName evidence="4">Integral membrane protein</fullName>
    </recommendedName>
</protein>
<feature type="chain" id="PRO_5015155732" description="Integral membrane protein" evidence="1">
    <location>
        <begin position="23"/>
        <end position="445"/>
    </location>
</feature>
<feature type="signal peptide" evidence="1">
    <location>
        <begin position="1"/>
        <end position="22"/>
    </location>
</feature>
<sequence length="445" mass="51458">MLINRWVIFAYLFQFLCGYIISEETQINAAAKENNVDRYGITADDLLNTDFPSYKFRDLKRKSRVIIEANNRMLHVLEDLLIISDEILEGFSDPSKEPYFLGECKYISLVPSSLLKFLVDHVEKMLESLPSSKPINYFLYDNTTEVYRKAHIELLKDYKVITIRVACRLLIISILLSSLENLVNKEHSKSLSITYPFLDDIIIPPKSTAKSNVTKVLNRILNSIKNYGKRIKIGIKKKVGMSDDFEIINYDSPEMNEKEFLSAVYNHRQSSVRSIFGNDEATFENNQEVFLVIKNFIGKQERDSGILLQILETVIRKELGIESSQELQWNSKAKRKLTNVCRDSHVLEILPNRIKFKACRQLFNKAGEILTGYHHKNSEKESRMAGRANVLKKIRRASSIKFIQSILIYYNANDKLLKDQLAKVSKGTINRSHRARYPEILNTED</sequence>
<dbReference type="VEuPathDB" id="CryptoDB:CmeUKMEL1_00425"/>
<dbReference type="OrthoDB" id="341774at2759"/>
<keyword evidence="3" id="KW-1185">Reference proteome</keyword>
<dbReference type="EMBL" id="JIBK01000002">
    <property type="protein sequence ID" value="POM82044.1"/>
    <property type="molecule type" value="Genomic_DNA"/>
</dbReference>
<evidence type="ECO:0000313" key="3">
    <source>
        <dbReference type="Proteomes" id="UP000236928"/>
    </source>
</evidence>